<accession>A0A0W8FUL0</accession>
<gene>
    <name evidence="1" type="ORF">ASZ90_005652</name>
</gene>
<comment type="caution">
    <text evidence="1">The sequence shown here is derived from an EMBL/GenBank/DDBJ whole genome shotgun (WGS) entry which is preliminary data.</text>
</comment>
<organism evidence="1">
    <name type="scientific">hydrocarbon metagenome</name>
    <dbReference type="NCBI Taxonomy" id="938273"/>
    <lineage>
        <taxon>unclassified sequences</taxon>
        <taxon>metagenomes</taxon>
        <taxon>ecological metagenomes</taxon>
    </lineage>
</organism>
<reference evidence="1" key="1">
    <citation type="journal article" date="2015" name="Proc. Natl. Acad. Sci. U.S.A.">
        <title>Networks of energetic and metabolic interactions define dynamics in microbial communities.</title>
        <authorList>
            <person name="Embree M."/>
            <person name="Liu J.K."/>
            <person name="Al-Bassam M.M."/>
            <person name="Zengler K."/>
        </authorList>
    </citation>
    <scope>NUCLEOTIDE SEQUENCE</scope>
</reference>
<dbReference type="AlphaFoldDB" id="A0A0W8FUL0"/>
<dbReference type="InterPro" id="IPR029069">
    <property type="entry name" value="HotDog_dom_sf"/>
</dbReference>
<dbReference type="InterPro" id="IPR027961">
    <property type="entry name" value="DUF4442"/>
</dbReference>
<protein>
    <recommendedName>
        <fullName evidence="2">Thioesterase putative domain-containing protein</fullName>
    </recommendedName>
</protein>
<dbReference type="EMBL" id="LNQE01000844">
    <property type="protein sequence ID" value="KUG24540.1"/>
    <property type="molecule type" value="Genomic_DNA"/>
</dbReference>
<proteinExistence type="predicted"/>
<dbReference type="Pfam" id="PF14539">
    <property type="entry name" value="DUF4442"/>
    <property type="match status" value="1"/>
</dbReference>
<dbReference type="CDD" id="cd03443">
    <property type="entry name" value="PaaI_thioesterase"/>
    <property type="match status" value="1"/>
</dbReference>
<sequence length="148" mass="16826">MIEEKYQKHAKMLETIIKIIDAMGIRIVEMWDRHVKVLLPLEPNVNHIGTMYAGSLFTAGEFMGGAVYMASFDYSRFYPIVKAINIQFRRPAVTSVTVEANLSQEEIDAIQREADANGKADWKMDLEIKNEAGEVCCILQGTWQLRKA</sequence>
<dbReference type="Gene3D" id="3.10.129.10">
    <property type="entry name" value="Hotdog Thioesterase"/>
    <property type="match status" value="1"/>
</dbReference>
<evidence type="ECO:0008006" key="2">
    <source>
        <dbReference type="Google" id="ProtNLM"/>
    </source>
</evidence>
<dbReference type="SUPFAM" id="SSF54637">
    <property type="entry name" value="Thioesterase/thiol ester dehydrase-isomerase"/>
    <property type="match status" value="1"/>
</dbReference>
<evidence type="ECO:0000313" key="1">
    <source>
        <dbReference type="EMBL" id="KUG24540.1"/>
    </source>
</evidence>
<name>A0A0W8FUL0_9ZZZZ</name>